<evidence type="ECO:0000256" key="3">
    <source>
        <dbReference type="ARBA" id="ARBA00022691"/>
    </source>
</evidence>
<dbReference type="EMBL" id="JAULSU010000001">
    <property type="protein sequence ID" value="KAK0632642.1"/>
    <property type="molecule type" value="Genomic_DNA"/>
</dbReference>
<organism evidence="5 6">
    <name type="scientific">Immersiella caudata</name>
    <dbReference type="NCBI Taxonomy" id="314043"/>
    <lineage>
        <taxon>Eukaryota</taxon>
        <taxon>Fungi</taxon>
        <taxon>Dikarya</taxon>
        <taxon>Ascomycota</taxon>
        <taxon>Pezizomycotina</taxon>
        <taxon>Sordariomycetes</taxon>
        <taxon>Sordariomycetidae</taxon>
        <taxon>Sordariales</taxon>
        <taxon>Lasiosphaeriaceae</taxon>
        <taxon>Immersiella</taxon>
    </lineage>
</organism>
<protein>
    <submittedName>
        <fullName evidence="5">O-methyltransferase</fullName>
    </submittedName>
</protein>
<dbReference type="InterPro" id="IPR036390">
    <property type="entry name" value="WH_DNA-bd_sf"/>
</dbReference>
<dbReference type="InterPro" id="IPR001077">
    <property type="entry name" value="COMT_C"/>
</dbReference>
<proteinExistence type="predicted"/>
<keyword evidence="2" id="KW-0808">Transferase</keyword>
<comment type="caution">
    <text evidence="5">The sequence shown here is derived from an EMBL/GenBank/DDBJ whole genome shotgun (WGS) entry which is preliminary data.</text>
</comment>
<evidence type="ECO:0000313" key="6">
    <source>
        <dbReference type="Proteomes" id="UP001175000"/>
    </source>
</evidence>
<evidence type="ECO:0000259" key="4">
    <source>
        <dbReference type="Pfam" id="PF00891"/>
    </source>
</evidence>
<dbReference type="PANTHER" id="PTHR43712">
    <property type="entry name" value="PUTATIVE (AFU_ORTHOLOGUE AFUA_4G14580)-RELATED"/>
    <property type="match status" value="1"/>
</dbReference>
<dbReference type="InterPro" id="IPR036388">
    <property type="entry name" value="WH-like_DNA-bd_sf"/>
</dbReference>
<dbReference type="AlphaFoldDB" id="A0AA39XET3"/>
<dbReference type="Gene3D" id="1.10.10.10">
    <property type="entry name" value="Winged helix-like DNA-binding domain superfamily/Winged helix DNA-binding domain"/>
    <property type="match status" value="1"/>
</dbReference>
<feature type="domain" description="O-methyltransferase C-terminal" evidence="4">
    <location>
        <begin position="254"/>
        <end position="395"/>
    </location>
</feature>
<keyword evidence="1" id="KW-0489">Methyltransferase</keyword>
<evidence type="ECO:0000256" key="2">
    <source>
        <dbReference type="ARBA" id="ARBA00022679"/>
    </source>
</evidence>
<keyword evidence="3" id="KW-0949">S-adenosyl-L-methionine</keyword>
<dbReference type="PROSITE" id="PS51683">
    <property type="entry name" value="SAM_OMT_II"/>
    <property type="match status" value="1"/>
</dbReference>
<name>A0AA39XET3_9PEZI</name>
<keyword evidence="6" id="KW-1185">Reference proteome</keyword>
<dbReference type="GO" id="GO:0008171">
    <property type="term" value="F:O-methyltransferase activity"/>
    <property type="evidence" value="ECO:0007669"/>
    <property type="project" value="InterPro"/>
</dbReference>
<sequence length="422" mass="46592">MAPKSRIAELASIIQENTTVLDEYFATNNLPSPSFDENYPAVVQLPEDIAAARDAVTEANDELSALLRGPVSSIYYDIARSSMFSSVGAIAKFNLGNSFAPNTTTTFAQMAAFSNLPESTVQRLVRHAKTYHVFAEPTKGVIAHTSMSRAIASFPNVADTIELFRDILWPTAPRLADAIQRWPGSDKPTETAFNLSAKTELGFWEWKAKHPEKVQRFAGAMAFLSKKPGREMEYLLDNVDWAAALTPSNESGGLIVDVGGSHGFIALGLAQRLPSARFIVQDQANVIAGAPKEANPRVEFQVHDFLTEQPVAADLYIFRQILHDWTDKDCRRILSALIPALKPGARIIINDSVLPGVGAVSPAKESVLRHSDLMMWRCFNAKERDEDDWRSVVEETDKRFKVVSVFTPPGTYLGIIEVVWQG</sequence>
<dbReference type="Pfam" id="PF00891">
    <property type="entry name" value="Methyltransf_2"/>
    <property type="match status" value="1"/>
</dbReference>
<dbReference type="SUPFAM" id="SSF53335">
    <property type="entry name" value="S-adenosyl-L-methionine-dependent methyltransferases"/>
    <property type="match status" value="1"/>
</dbReference>
<evidence type="ECO:0000313" key="5">
    <source>
        <dbReference type="EMBL" id="KAK0632642.1"/>
    </source>
</evidence>
<dbReference type="SUPFAM" id="SSF46785">
    <property type="entry name" value="Winged helix' DNA-binding domain"/>
    <property type="match status" value="1"/>
</dbReference>
<dbReference type="GO" id="GO:0032259">
    <property type="term" value="P:methylation"/>
    <property type="evidence" value="ECO:0007669"/>
    <property type="project" value="UniProtKB-KW"/>
</dbReference>
<dbReference type="PANTHER" id="PTHR43712:SF12">
    <property type="entry name" value="STERIGMATOCYSTIN 8-O-METHYLTRANSFERASE"/>
    <property type="match status" value="1"/>
</dbReference>
<accession>A0AA39XET3</accession>
<dbReference type="Gene3D" id="3.40.50.150">
    <property type="entry name" value="Vaccinia Virus protein VP39"/>
    <property type="match status" value="1"/>
</dbReference>
<reference evidence="5" key="1">
    <citation type="submission" date="2023-06" db="EMBL/GenBank/DDBJ databases">
        <title>Genome-scale phylogeny and comparative genomics of the fungal order Sordariales.</title>
        <authorList>
            <consortium name="Lawrence Berkeley National Laboratory"/>
            <person name="Hensen N."/>
            <person name="Bonometti L."/>
            <person name="Westerberg I."/>
            <person name="Brannstrom I.O."/>
            <person name="Guillou S."/>
            <person name="Cros-Aarteil S."/>
            <person name="Calhoun S."/>
            <person name="Haridas S."/>
            <person name="Kuo A."/>
            <person name="Mondo S."/>
            <person name="Pangilinan J."/>
            <person name="Riley R."/>
            <person name="Labutti K."/>
            <person name="Andreopoulos B."/>
            <person name="Lipzen A."/>
            <person name="Chen C."/>
            <person name="Yanf M."/>
            <person name="Daum C."/>
            <person name="Ng V."/>
            <person name="Clum A."/>
            <person name="Steindorff A."/>
            <person name="Ohm R."/>
            <person name="Martin F."/>
            <person name="Silar P."/>
            <person name="Natvig D."/>
            <person name="Lalanne C."/>
            <person name="Gautier V."/>
            <person name="Ament-Velasquez S.L."/>
            <person name="Kruys A."/>
            <person name="Hutchinson M.I."/>
            <person name="Powell A.J."/>
            <person name="Barry K."/>
            <person name="Miller A.N."/>
            <person name="Grigoriev I.V."/>
            <person name="Debuchy R."/>
            <person name="Gladieux P."/>
            <person name="Thoren M.H."/>
            <person name="Johannesson H."/>
        </authorList>
    </citation>
    <scope>NUCLEOTIDE SEQUENCE</scope>
    <source>
        <strain evidence="5">CBS 606.72</strain>
    </source>
</reference>
<gene>
    <name evidence="5" type="ORF">B0T14DRAFT_533041</name>
</gene>
<dbReference type="Proteomes" id="UP001175000">
    <property type="component" value="Unassembled WGS sequence"/>
</dbReference>
<evidence type="ECO:0000256" key="1">
    <source>
        <dbReference type="ARBA" id="ARBA00022603"/>
    </source>
</evidence>
<dbReference type="InterPro" id="IPR016461">
    <property type="entry name" value="COMT-like"/>
</dbReference>
<dbReference type="InterPro" id="IPR029063">
    <property type="entry name" value="SAM-dependent_MTases_sf"/>
</dbReference>